<dbReference type="InterPro" id="IPR044036">
    <property type="entry name" value="DUF5752"/>
</dbReference>
<proteinExistence type="predicted"/>
<evidence type="ECO:0000313" key="2">
    <source>
        <dbReference type="Proteomes" id="UP000316609"/>
    </source>
</evidence>
<dbReference type="Pfam" id="PF19027">
    <property type="entry name" value="DUF5752"/>
    <property type="match status" value="1"/>
</dbReference>
<protein>
    <submittedName>
        <fullName evidence="1">Uncharacterized protein</fullName>
    </submittedName>
</protein>
<dbReference type="Proteomes" id="UP000316609">
    <property type="component" value="Unassembled WGS sequence"/>
</dbReference>
<comment type="caution">
    <text evidence="1">The sequence shown here is derived from an EMBL/GenBank/DDBJ whole genome shotgun (WGS) entry which is preliminary data.</text>
</comment>
<reference evidence="1 2" key="1">
    <citation type="journal article" date="2019" name="Nat. Microbiol.">
        <title>Mediterranean grassland soil C-N compound turnover is dependent on rainfall and depth, and is mediated by genomically divergent microorganisms.</title>
        <authorList>
            <person name="Diamond S."/>
            <person name="Andeer P.F."/>
            <person name="Li Z."/>
            <person name="Crits-Christoph A."/>
            <person name="Burstein D."/>
            <person name="Anantharaman K."/>
            <person name="Lane K.R."/>
            <person name="Thomas B.C."/>
            <person name="Pan C."/>
            <person name="Northen T.R."/>
            <person name="Banfield J.F."/>
        </authorList>
    </citation>
    <scope>NUCLEOTIDE SEQUENCE [LARGE SCALE GENOMIC DNA]</scope>
    <source>
        <strain evidence="1">WS_8</strain>
    </source>
</reference>
<sequence length="253" mass="27707">MIDLRDAFELRSVVHLVRPTGARASDLEQLRAGIVAAPDESLFTHGLQVQLRAPAVDELPPDDFSGWVNGVVQDRETAERLSFAVQNRNGSPQELRTALIEILDSVGTSARAARGCPPGGEFVFLAAESVPLSTGIRVQDAGELIDALVSADASVCFFHLTEEPWGSEGGRFPLAEWIAARGEARLADWLGEARVMGLPIESMRRKIMQRWRRSHLGRRVSDAASAPDVARREAGRVAVARLVRRIARVEERS</sequence>
<dbReference type="AlphaFoldDB" id="A0A538TW88"/>
<evidence type="ECO:0000313" key="1">
    <source>
        <dbReference type="EMBL" id="TMQ67894.1"/>
    </source>
</evidence>
<gene>
    <name evidence="1" type="ORF">E6K78_03185</name>
</gene>
<name>A0A538TW88_UNCEI</name>
<dbReference type="EMBL" id="VBOY01000025">
    <property type="protein sequence ID" value="TMQ67894.1"/>
    <property type="molecule type" value="Genomic_DNA"/>
</dbReference>
<accession>A0A538TW88</accession>
<organism evidence="1 2">
    <name type="scientific">Eiseniibacteriota bacterium</name>
    <dbReference type="NCBI Taxonomy" id="2212470"/>
    <lineage>
        <taxon>Bacteria</taxon>
        <taxon>Candidatus Eiseniibacteriota</taxon>
    </lineage>
</organism>